<evidence type="ECO:0000259" key="1">
    <source>
        <dbReference type="Pfam" id="PF17207"/>
    </source>
</evidence>
<dbReference type="Proteomes" id="UP000265520">
    <property type="component" value="Unassembled WGS sequence"/>
</dbReference>
<dbReference type="GO" id="GO:1990518">
    <property type="term" value="F:single-stranded 3'-5' DNA helicase activity"/>
    <property type="evidence" value="ECO:0007669"/>
    <property type="project" value="TreeGrafter"/>
</dbReference>
<dbReference type="PANTHER" id="PTHR11630:SF43">
    <property type="entry name" value="DNA REPLICATION LICENSING FACTOR MCM6"/>
    <property type="match status" value="1"/>
</dbReference>
<dbReference type="GO" id="GO:0042555">
    <property type="term" value="C:MCM complex"/>
    <property type="evidence" value="ECO:0007669"/>
    <property type="project" value="TreeGrafter"/>
</dbReference>
<dbReference type="AlphaFoldDB" id="A0A392MAX2"/>
<dbReference type="InterPro" id="IPR033762">
    <property type="entry name" value="MCM_OB"/>
</dbReference>
<dbReference type="Pfam" id="PF17207">
    <property type="entry name" value="MCM_OB"/>
    <property type="match status" value="1"/>
</dbReference>
<feature type="domain" description="MCM OB" evidence="1">
    <location>
        <begin position="11"/>
        <end position="102"/>
    </location>
</feature>
<keyword evidence="3" id="KW-1185">Reference proteome</keyword>
<dbReference type="Gene3D" id="2.40.50.140">
    <property type="entry name" value="Nucleic acid-binding proteins"/>
    <property type="match status" value="1"/>
</dbReference>
<dbReference type="PANTHER" id="PTHR11630">
    <property type="entry name" value="DNA REPLICATION LICENSING FACTOR MCM FAMILY MEMBER"/>
    <property type="match status" value="1"/>
</dbReference>
<dbReference type="EMBL" id="LXQA010007169">
    <property type="protein sequence ID" value="MCH84657.1"/>
    <property type="molecule type" value="Genomic_DNA"/>
</dbReference>
<evidence type="ECO:0000313" key="2">
    <source>
        <dbReference type="EMBL" id="MCH84657.1"/>
    </source>
</evidence>
<dbReference type="InterPro" id="IPR031327">
    <property type="entry name" value="MCM"/>
</dbReference>
<dbReference type="InterPro" id="IPR012340">
    <property type="entry name" value="NA-bd_OB-fold"/>
</dbReference>
<gene>
    <name evidence="2" type="ORF">A2U01_0005491</name>
</gene>
<sequence length="151" mass="17146">MCQVSIEKPEFKELTTSEIGKLVSVTGVVTWTSEVRPKLLNGSLKCLECGEVINNVEQQFNQQYVYKQPVTSEQSGHCCAKRANLLIGKRSECRRHPKRYLQAVCLGAVVVIDLPYHLVFIANSVQARELDEVQQMRNTQESRFLCQTCPE</sequence>
<protein>
    <submittedName>
        <fullName evidence="2">DNA replication licensing factor MCM6-like</fullName>
    </submittedName>
</protein>
<evidence type="ECO:0000313" key="3">
    <source>
        <dbReference type="Proteomes" id="UP000265520"/>
    </source>
</evidence>
<name>A0A392MAX2_9FABA</name>
<comment type="caution">
    <text evidence="2">The sequence shown here is derived from an EMBL/GenBank/DDBJ whole genome shotgun (WGS) entry which is preliminary data.</text>
</comment>
<proteinExistence type="predicted"/>
<dbReference type="GO" id="GO:0005524">
    <property type="term" value="F:ATP binding"/>
    <property type="evidence" value="ECO:0007669"/>
    <property type="project" value="InterPro"/>
</dbReference>
<organism evidence="2 3">
    <name type="scientific">Trifolium medium</name>
    <dbReference type="NCBI Taxonomy" id="97028"/>
    <lineage>
        <taxon>Eukaryota</taxon>
        <taxon>Viridiplantae</taxon>
        <taxon>Streptophyta</taxon>
        <taxon>Embryophyta</taxon>
        <taxon>Tracheophyta</taxon>
        <taxon>Spermatophyta</taxon>
        <taxon>Magnoliopsida</taxon>
        <taxon>eudicotyledons</taxon>
        <taxon>Gunneridae</taxon>
        <taxon>Pentapetalae</taxon>
        <taxon>rosids</taxon>
        <taxon>fabids</taxon>
        <taxon>Fabales</taxon>
        <taxon>Fabaceae</taxon>
        <taxon>Papilionoideae</taxon>
        <taxon>50 kb inversion clade</taxon>
        <taxon>NPAAA clade</taxon>
        <taxon>Hologalegina</taxon>
        <taxon>IRL clade</taxon>
        <taxon>Trifolieae</taxon>
        <taxon>Trifolium</taxon>
    </lineage>
</organism>
<dbReference type="GO" id="GO:0003697">
    <property type="term" value="F:single-stranded DNA binding"/>
    <property type="evidence" value="ECO:0007669"/>
    <property type="project" value="TreeGrafter"/>
</dbReference>
<accession>A0A392MAX2</accession>
<dbReference type="GO" id="GO:0005634">
    <property type="term" value="C:nucleus"/>
    <property type="evidence" value="ECO:0007669"/>
    <property type="project" value="TreeGrafter"/>
</dbReference>
<feature type="non-terminal residue" evidence="2">
    <location>
        <position position="151"/>
    </location>
</feature>
<dbReference type="GO" id="GO:1902969">
    <property type="term" value="P:mitotic DNA replication"/>
    <property type="evidence" value="ECO:0007669"/>
    <property type="project" value="TreeGrafter"/>
</dbReference>
<dbReference type="SUPFAM" id="SSF50249">
    <property type="entry name" value="Nucleic acid-binding proteins"/>
    <property type="match status" value="1"/>
</dbReference>
<dbReference type="GO" id="GO:0000727">
    <property type="term" value="P:double-strand break repair via break-induced replication"/>
    <property type="evidence" value="ECO:0007669"/>
    <property type="project" value="TreeGrafter"/>
</dbReference>
<reference evidence="2 3" key="1">
    <citation type="journal article" date="2018" name="Front. Plant Sci.">
        <title>Red Clover (Trifolium pratense) and Zigzag Clover (T. medium) - A Picture of Genomic Similarities and Differences.</title>
        <authorList>
            <person name="Dluhosova J."/>
            <person name="Istvanek J."/>
            <person name="Nedelnik J."/>
            <person name="Repkova J."/>
        </authorList>
    </citation>
    <scope>NUCLEOTIDE SEQUENCE [LARGE SCALE GENOMIC DNA]</scope>
    <source>
        <strain evidence="3">cv. 10/8</strain>
        <tissue evidence="2">Leaf</tissue>
    </source>
</reference>